<feature type="compositionally biased region" description="Polar residues" evidence="1">
    <location>
        <begin position="51"/>
        <end position="64"/>
    </location>
</feature>
<protein>
    <recommendedName>
        <fullName evidence="2">Pleiotropic ABC efflux transporter N-terminal domain-containing protein</fullName>
    </recommendedName>
</protein>
<reference evidence="4" key="1">
    <citation type="journal article" date="2014" name="Genome Announc.">
        <title>Draft genome sequence of the formaldehyde-resistant fungus Byssochlamys spectabilis No. 5 (anamorph Paecilomyces variotii No. 5) (NBRC109023).</title>
        <authorList>
            <person name="Oka T."/>
            <person name="Ekino K."/>
            <person name="Fukuda K."/>
            <person name="Nomura Y."/>
        </authorList>
    </citation>
    <scope>NUCLEOTIDE SEQUENCE [LARGE SCALE GENOMIC DNA]</scope>
    <source>
        <strain evidence="4">No. 5 / NBRC 109023</strain>
    </source>
</reference>
<dbReference type="EMBL" id="BAUL01000063">
    <property type="protein sequence ID" value="GAD93684.1"/>
    <property type="molecule type" value="Genomic_DNA"/>
</dbReference>
<dbReference type="OrthoDB" id="4501769at2759"/>
<feature type="compositionally biased region" description="Polar residues" evidence="1">
    <location>
        <begin position="8"/>
        <end position="17"/>
    </location>
</feature>
<gene>
    <name evidence="3" type="ORF">PVAR5_2298</name>
</gene>
<dbReference type="Pfam" id="PF14510">
    <property type="entry name" value="ABC_trans_N"/>
    <property type="match status" value="1"/>
</dbReference>
<dbReference type="eggNOG" id="KOG0065">
    <property type="taxonomic scope" value="Eukaryota"/>
</dbReference>
<dbReference type="Proteomes" id="UP000018001">
    <property type="component" value="Unassembled WGS sequence"/>
</dbReference>
<sequence length="187" mass="20215">MAADNGIEVSNKSTTPQHGYETADPAAGDRSSSPLSSPSSEKEFEPIRSVSPEQGHQGSSSDSTTDIERNNELAQVISRRRTNASGHENDEDWAQIEKLMSRMFGRERQANSEEEKTRHLGVVWKNLTVKGLGLGAALQPTNGDIFLGLPRLIKGLLTRGRKGAGTAKAPVKTILNDFTVGLISESM</sequence>
<evidence type="ECO:0000313" key="4">
    <source>
        <dbReference type="Proteomes" id="UP000018001"/>
    </source>
</evidence>
<organism evidence="3 4">
    <name type="scientific">Byssochlamys spectabilis (strain No. 5 / NBRC 109023)</name>
    <name type="common">Paecilomyces variotii</name>
    <dbReference type="NCBI Taxonomy" id="1356009"/>
    <lineage>
        <taxon>Eukaryota</taxon>
        <taxon>Fungi</taxon>
        <taxon>Dikarya</taxon>
        <taxon>Ascomycota</taxon>
        <taxon>Pezizomycotina</taxon>
        <taxon>Eurotiomycetes</taxon>
        <taxon>Eurotiomycetidae</taxon>
        <taxon>Eurotiales</taxon>
        <taxon>Thermoascaceae</taxon>
        <taxon>Paecilomyces</taxon>
    </lineage>
</organism>
<accession>V5FAY8</accession>
<keyword evidence="4" id="KW-1185">Reference proteome</keyword>
<proteinExistence type="predicted"/>
<dbReference type="HOGENOM" id="CLU_1447478_0_0_1"/>
<name>V5FAY8_BYSSN</name>
<evidence type="ECO:0000259" key="2">
    <source>
        <dbReference type="Pfam" id="PF14510"/>
    </source>
</evidence>
<dbReference type="AlphaFoldDB" id="V5FAY8"/>
<evidence type="ECO:0000313" key="3">
    <source>
        <dbReference type="EMBL" id="GAD93684.1"/>
    </source>
</evidence>
<dbReference type="InParanoid" id="V5FAY8"/>
<evidence type="ECO:0000256" key="1">
    <source>
        <dbReference type="SAM" id="MobiDB-lite"/>
    </source>
</evidence>
<dbReference type="InterPro" id="IPR029481">
    <property type="entry name" value="ABC_trans_N"/>
</dbReference>
<feature type="region of interest" description="Disordered" evidence="1">
    <location>
        <begin position="1"/>
        <end position="69"/>
    </location>
</feature>
<feature type="domain" description="Pleiotropic ABC efflux transporter N-terminal" evidence="2">
    <location>
        <begin position="72"/>
        <end position="145"/>
    </location>
</feature>
<comment type="caution">
    <text evidence="3">The sequence shown here is derived from an EMBL/GenBank/DDBJ whole genome shotgun (WGS) entry which is preliminary data.</text>
</comment>